<dbReference type="Pfam" id="PF00005">
    <property type="entry name" value="ABC_tran"/>
    <property type="match status" value="1"/>
</dbReference>
<gene>
    <name evidence="11" type="ORF">SAMN05720606_11456</name>
</gene>
<dbReference type="InterPro" id="IPR039421">
    <property type="entry name" value="Type_1_exporter"/>
</dbReference>
<accession>A0A1G5KAY2</accession>
<evidence type="ECO:0000313" key="11">
    <source>
        <dbReference type="EMBL" id="SCY97785.1"/>
    </source>
</evidence>
<dbReference type="PROSITE" id="PS00211">
    <property type="entry name" value="ABC_TRANSPORTER_1"/>
    <property type="match status" value="1"/>
</dbReference>
<evidence type="ECO:0000256" key="6">
    <source>
        <dbReference type="ARBA" id="ARBA00022989"/>
    </source>
</evidence>
<dbReference type="InterPro" id="IPR017871">
    <property type="entry name" value="ABC_transporter-like_CS"/>
</dbReference>
<feature type="domain" description="ABC transmembrane type-1" evidence="10">
    <location>
        <begin position="26"/>
        <end position="314"/>
    </location>
</feature>
<dbReference type="Gene3D" id="1.20.1560.10">
    <property type="entry name" value="ABC transporter type 1, transmembrane domain"/>
    <property type="match status" value="1"/>
</dbReference>
<dbReference type="Proteomes" id="UP000198538">
    <property type="component" value="Unassembled WGS sequence"/>
</dbReference>
<dbReference type="SUPFAM" id="SSF52540">
    <property type="entry name" value="P-loop containing nucleoside triphosphate hydrolases"/>
    <property type="match status" value="1"/>
</dbReference>
<evidence type="ECO:0000259" key="9">
    <source>
        <dbReference type="PROSITE" id="PS50893"/>
    </source>
</evidence>
<dbReference type="Pfam" id="PF00664">
    <property type="entry name" value="ABC_membrane"/>
    <property type="match status" value="1"/>
</dbReference>
<feature type="transmembrane region" description="Helical" evidence="8">
    <location>
        <begin position="172"/>
        <end position="189"/>
    </location>
</feature>
<feature type="transmembrane region" description="Helical" evidence="8">
    <location>
        <begin position="66"/>
        <end position="87"/>
    </location>
</feature>
<keyword evidence="2" id="KW-0813">Transport</keyword>
<feature type="transmembrane region" description="Helical" evidence="8">
    <location>
        <begin position="149"/>
        <end position="166"/>
    </location>
</feature>
<evidence type="ECO:0000256" key="2">
    <source>
        <dbReference type="ARBA" id="ARBA00022448"/>
    </source>
</evidence>
<dbReference type="AlphaFoldDB" id="A0A1G5KAY2"/>
<keyword evidence="4" id="KW-0547">Nucleotide-binding</keyword>
<dbReference type="SUPFAM" id="SSF90123">
    <property type="entry name" value="ABC transporter transmembrane region"/>
    <property type="match status" value="1"/>
</dbReference>
<dbReference type="PROSITE" id="PS50929">
    <property type="entry name" value="ABC_TM1F"/>
    <property type="match status" value="1"/>
</dbReference>
<dbReference type="GO" id="GO:0016887">
    <property type="term" value="F:ATP hydrolysis activity"/>
    <property type="evidence" value="ECO:0007669"/>
    <property type="project" value="InterPro"/>
</dbReference>
<dbReference type="RefSeq" id="WP_090923190.1">
    <property type="nucleotide sequence ID" value="NZ_FMVM01000014.1"/>
</dbReference>
<feature type="transmembrane region" description="Helical" evidence="8">
    <location>
        <begin position="264"/>
        <end position="294"/>
    </location>
</feature>
<dbReference type="FunFam" id="3.40.50.300:FF:000287">
    <property type="entry name" value="Multidrug ABC transporter ATP-binding protein"/>
    <property type="match status" value="1"/>
</dbReference>
<dbReference type="GO" id="GO:0005524">
    <property type="term" value="F:ATP binding"/>
    <property type="evidence" value="ECO:0007669"/>
    <property type="project" value="UniProtKB-KW"/>
</dbReference>
<evidence type="ECO:0000256" key="1">
    <source>
        <dbReference type="ARBA" id="ARBA00004651"/>
    </source>
</evidence>
<dbReference type="STRING" id="582692.SAMN05720606_11456"/>
<dbReference type="PANTHER" id="PTHR24221:SF499">
    <property type="entry name" value="FATTY ACID ABC TRANSPORTER ATP-BINDING_PERMEASE PROTEIN"/>
    <property type="match status" value="1"/>
</dbReference>
<dbReference type="InterPro" id="IPR011527">
    <property type="entry name" value="ABC1_TM_dom"/>
</dbReference>
<dbReference type="PROSITE" id="PS50893">
    <property type="entry name" value="ABC_TRANSPORTER_2"/>
    <property type="match status" value="1"/>
</dbReference>
<evidence type="ECO:0000256" key="4">
    <source>
        <dbReference type="ARBA" id="ARBA00022741"/>
    </source>
</evidence>
<proteinExistence type="predicted"/>
<evidence type="ECO:0000256" key="5">
    <source>
        <dbReference type="ARBA" id="ARBA00022840"/>
    </source>
</evidence>
<name>A0A1G5KAY2_9BACL</name>
<evidence type="ECO:0000256" key="7">
    <source>
        <dbReference type="ARBA" id="ARBA00023136"/>
    </source>
</evidence>
<dbReference type="InterPro" id="IPR003439">
    <property type="entry name" value="ABC_transporter-like_ATP-bd"/>
</dbReference>
<dbReference type="InterPro" id="IPR003593">
    <property type="entry name" value="AAA+_ATPase"/>
</dbReference>
<comment type="subcellular location">
    <subcellularLocation>
        <location evidence="1">Cell membrane</location>
        <topology evidence="1">Multi-pass membrane protein</topology>
    </subcellularLocation>
</comment>
<keyword evidence="3 8" id="KW-0812">Transmembrane</keyword>
<dbReference type="EMBL" id="FMVM01000014">
    <property type="protein sequence ID" value="SCY97785.1"/>
    <property type="molecule type" value="Genomic_DNA"/>
</dbReference>
<sequence length="605" mass="66998">MDNIQYGRTIKRLLTYFKYYKFRTTLALILVLVSSAVSVASAAFLRLLIDDFITPLLGNQNPVFDALLQALIILAVIYAAGVISTFVSKRLMITVSQQIMKRIRDRLFDHMQKLPIKYFDRKAHGDIMSHYTNDVDTLNMMLTDGLPQLLSTAVTVVVVLGTMLFLDVPLTIVVVLGALAMLWVTKTVGTKATEHFFQQQESIGVVDGYIEEIIHGQKVVQVFGREQKAMEQFAHLNDKLFDDSATANKYSNILMPINENLSTLIYVLVAIAGGAMSISGWNAGLSLGIIAAFLSLSRNFTMPIAEISSQVSMFVVAVAGAQRIFNMMDEQLEADEGRVTLEKNKDQAGWVWKLEDGTSVVLKGKVEFKDVSFTYDGKKQVLQNITLYAKPGQKLAFVGATGAGKTTVANLLNRFYDITEGEIIYDGINIQRIRKADLRRSLGIVLQDTHLFSGTVAENIRYGRLEASDDEVIQAAKLSYAASFIERLPDGYETRLDGNGNGLSQGQSQLLAIARAAIASPPVMILDEATSSIDTRTEALVQKGMDNLMQGRTVFVIAHRLSTVRNSDAIMVLEHGKIKERGDHEQLLAAKGTYYQLYTGAFEWD</sequence>
<keyword evidence="12" id="KW-1185">Reference proteome</keyword>
<evidence type="ECO:0000256" key="8">
    <source>
        <dbReference type="SAM" id="Phobius"/>
    </source>
</evidence>
<organism evidence="11 12">
    <name type="scientific">Paenibacillus polysaccharolyticus</name>
    <dbReference type="NCBI Taxonomy" id="582692"/>
    <lineage>
        <taxon>Bacteria</taxon>
        <taxon>Bacillati</taxon>
        <taxon>Bacillota</taxon>
        <taxon>Bacilli</taxon>
        <taxon>Bacillales</taxon>
        <taxon>Paenibacillaceae</taxon>
        <taxon>Paenibacillus</taxon>
    </lineage>
</organism>
<dbReference type="SMART" id="SM00382">
    <property type="entry name" value="AAA"/>
    <property type="match status" value="1"/>
</dbReference>
<evidence type="ECO:0000256" key="3">
    <source>
        <dbReference type="ARBA" id="ARBA00022692"/>
    </source>
</evidence>
<keyword evidence="5 11" id="KW-0067">ATP-binding</keyword>
<dbReference type="GO" id="GO:0005886">
    <property type="term" value="C:plasma membrane"/>
    <property type="evidence" value="ECO:0007669"/>
    <property type="project" value="UniProtKB-SubCell"/>
</dbReference>
<keyword evidence="6 8" id="KW-1133">Transmembrane helix</keyword>
<dbReference type="PANTHER" id="PTHR24221">
    <property type="entry name" value="ATP-BINDING CASSETTE SUB-FAMILY B"/>
    <property type="match status" value="1"/>
</dbReference>
<dbReference type="GO" id="GO:0140359">
    <property type="term" value="F:ABC-type transporter activity"/>
    <property type="evidence" value="ECO:0007669"/>
    <property type="project" value="InterPro"/>
</dbReference>
<feature type="domain" description="ABC transporter" evidence="9">
    <location>
        <begin position="366"/>
        <end position="600"/>
    </location>
</feature>
<protein>
    <submittedName>
        <fullName evidence="11">ATP-binding cassette, subfamily B</fullName>
    </submittedName>
</protein>
<dbReference type="InterPro" id="IPR027417">
    <property type="entry name" value="P-loop_NTPase"/>
</dbReference>
<dbReference type="Gene3D" id="3.40.50.300">
    <property type="entry name" value="P-loop containing nucleotide triphosphate hydrolases"/>
    <property type="match status" value="1"/>
</dbReference>
<dbReference type="InterPro" id="IPR036640">
    <property type="entry name" value="ABC1_TM_sf"/>
</dbReference>
<keyword evidence="7 8" id="KW-0472">Membrane</keyword>
<dbReference type="CDD" id="cd03254">
    <property type="entry name" value="ABCC_Glucan_exporter_like"/>
    <property type="match status" value="1"/>
</dbReference>
<evidence type="ECO:0000313" key="12">
    <source>
        <dbReference type="Proteomes" id="UP000198538"/>
    </source>
</evidence>
<dbReference type="CDD" id="cd18547">
    <property type="entry name" value="ABC_6TM_Tm288_like"/>
    <property type="match status" value="1"/>
</dbReference>
<reference evidence="12" key="1">
    <citation type="submission" date="2016-10" db="EMBL/GenBank/DDBJ databases">
        <authorList>
            <person name="Varghese N."/>
            <person name="Submissions S."/>
        </authorList>
    </citation>
    <scope>NUCLEOTIDE SEQUENCE [LARGE SCALE GENOMIC DNA]</scope>
    <source>
        <strain evidence="12">BL9</strain>
    </source>
</reference>
<evidence type="ECO:0000259" key="10">
    <source>
        <dbReference type="PROSITE" id="PS50929"/>
    </source>
</evidence>